<dbReference type="InterPro" id="IPR053848">
    <property type="entry name" value="IMS_HHH_1"/>
</dbReference>
<keyword evidence="5 16" id="KW-0963">Cytoplasm</keyword>
<dbReference type="PROSITE" id="PS50173">
    <property type="entry name" value="UMUC"/>
    <property type="match status" value="1"/>
</dbReference>
<protein>
    <recommendedName>
        <fullName evidence="16">DNA polymerase IV</fullName>
        <shortName evidence="16">Pol IV</shortName>
        <ecNumber evidence="16">2.7.7.7</ecNumber>
    </recommendedName>
</protein>
<comment type="similarity">
    <text evidence="2 16">Belongs to the DNA polymerase type-Y family.</text>
</comment>
<reference evidence="18 19" key="1">
    <citation type="submission" date="2019-09" db="EMBL/GenBank/DDBJ databases">
        <title>Distinct polysaccharide growth profiles of human intestinal Prevotella copri isolates.</title>
        <authorList>
            <person name="Fehlner-Peach H."/>
            <person name="Magnabosco C."/>
            <person name="Raghavan V."/>
            <person name="Scher J.U."/>
            <person name="Tett A."/>
            <person name="Cox L.M."/>
            <person name="Gottsegen C."/>
            <person name="Watters A."/>
            <person name="Wiltshire- Gordon J.D."/>
            <person name="Segata N."/>
            <person name="Bonneau R."/>
            <person name="Littman D.R."/>
        </authorList>
    </citation>
    <scope>NUCLEOTIDE SEQUENCE [LARGE SCALE GENOMIC DNA]</scope>
    <source>
        <strain evidence="19">iA622</strain>
    </source>
</reference>
<dbReference type="CDD" id="cd03586">
    <property type="entry name" value="PolY_Pol_IV_kappa"/>
    <property type="match status" value="1"/>
</dbReference>
<dbReference type="NCBIfam" id="NF002677">
    <property type="entry name" value="PRK02406.1"/>
    <property type="match status" value="1"/>
</dbReference>
<evidence type="ECO:0000256" key="7">
    <source>
        <dbReference type="ARBA" id="ARBA00022695"/>
    </source>
</evidence>
<evidence type="ECO:0000256" key="15">
    <source>
        <dbReference type="ARBA" id="ARBA00049244"/>
    </source>
</evidence>
<dbReference type="GO" id="GO:0006261">
    <property type="term" value="P:DNA-templated DNA replication"/>
    <property type="evidence" value="ECO:0007669"/>
    <property type="project" value="UniProtKB-UniRule"/>
</dbReference>
<keyword evidence="4 16" id="KW-0515">Mutator protein</keyword>
<feature type="domain" description="UmuC" evidence="17">
    <location>
        <begin position="6"/>
        <end position="186"/>
    </location>
</feature>
<dbReference type="Gene3D" id="3.40.1170.60">
    <property type="match status" value="1"/>
</dbReference>
<feature type="active site" evidence="16">
    <location>
        <position position="105"/>
    </location>
</feature>
<dbReference type="InterPro" id="IPR017961">
    <property type="entry name" value="DNA_pol_Y-fam_little_finger"/>
</dbReference>
<dbReference type="FunFam" id="3.40.1170.60:FF:000001">
    <property type="entry name" value="DNA polymerase IV"/>
    <property type="match status" value="1"/>
</dbReference>
<evidence type="ECO:0000256" key="1">
    <source>
        <dbReference type="ARBA" id="ARBA00004496"/>
    </source>
</evidence>
<evidence type="ECO:0000256" key="10">
    <source>
        <dbReference type="ARBA" id="ARBA00022763"/>
    </source>
</evidence>
<comment type="subunit">
    <text evidence="3 16">Monomer.</text>
</comment>
<dbReference type="Pfam" id="PF00817">
    <property type="entry name" value="IMS"/>
    <property type="match status" value="1"/>
</dbReference>
<dbReference type="Gene3D" id="1.10.150.20">
    <property type="entry name" value="5' to 3' exonuclease, C-terminal subdomain"/>
    <property type="match status" value="1"/>
</dbReference>
<dbReference type="GO" id="GO:0005829">
    <property type="term" value="C:cytosol"/>
    <property type="evidence" value="ECO:0007669"/>
    <property type="project" value="TreeGrafter"/>
</dbReference>
<proteinExistence type="inferred from homology"/>
<evidence type="ECO:0000259" key="17">
    <source>
        <dbReference type="PROSITE" id="PS50173"/>
    </source>
</evidence>
<keyword evidence="6 16" id="KW-0808">Transferase</keyword>
<comment type="caution">
    <text evidence="18">The sequence shown here is derived from an EMBL/GenBank/DDBJ whole genome shotgun (WGS) entry which is preliminary data.</text>
</comment>
<dbReference type="PANTHER" id="PTHR11076:SF33">
    <property type="entry name" value="DNA POLYMERASE KAPPA"/>
    <property type="match status" value="1"/>
</dbReference>
<sequence length="373" mass="42653">MIERKIIHIDMDAFFAAVEQRDNPELRSKPVAVGFDGPRGVVSTASYEARKWGVHSAQSIVQAKKRCPNLIIVPCRHDYYAEISQQIHHIFQEYTDLIEPISIDEAFLDVTHNKKNISLAVDIAREIKTRIKETTGLTASAGISYCKFLAKVASDYRKPDGICTIHPDKALDFIAKLPVEDFWGVGKKTLQKMHFMGIYNGDDLRKVSEEHLVEVFGKAGHIFYNFARGIDERPVVTYRERKSVGCEQTFLEDIYTKSAVVIELYHAVLELAGRIEKSGFEGRTLTLKIKFADFTQITRSISQEKILKKKEDILPLAKRLLQQVDYSSIHPIRLIGLSVSNATSEEARMEDKENSTQKPEYKELELEFKDWER</sequence>
<dbReference type="InterPro" id="IPR036775">
    <property type="entry name" value="DNA_pol_Y-fam_lit_finger_sf"/>
</dbReference>
<dbReference type="GO" id="GO:0006281">
    <property type="term" value="P:DNA repair"/>
    <property type="evidence" value="ECO:0007669"/>
    <property type="project" value="UniProtKB-UniRule"/>
</dbReference>
<dbReference type="InterPro" id="IPR043128">
    <property type="entry name" value="Rev_trsase/Diguanyl_cyclase"/>
</dbReference>
<dbReference type="RefSeq" id="WP_153124568.1">
    <property type="nucleotide sequence ID" value="NZ_CP152352.1"/>
</dbReference>
<evidence type="ECO:0000256" key="13">
    <source>
        <dbReference type="ARBA" id="ARBA00023125"/>
    </source>
</evidence>
<dbReference type="Pfam" id="PF11799">
    <property type="entry name" value="IMS_C"/>
    <property type="match status" value="1"/>
</dbReference>
<evidence type="ECO:0000256" key="5">
    <source>
        <dbReference type="ARBA" id="ARBA00022490"/>
    </source>
</evidence>
<dbReference type="InterPro" id="IPR001126">
    <property type="entry name" value="UmuC"/>
</dbReference>
<evidence type="ECO:0000256" key="3">
    <source>
        <dbReference type="ARBA" id="ARBA00011245"/>
    </source>
</evidence>
<dbReference type="Pfam" id="PF21999">
    <property type="entry name" value="IMS_HHH_1"/>
    <property type="match status" value="1"/>
</dbReference>
<evidence type="ECO:0000256" key="8">
    <source>
        <dbReference type="ARBA" id="ARBA00022705"/>
    </source>
</evidence>
<keyword evidence="13 16" id="KW-0238">DNA-binding</keyword>
<evidence type="ECO:0000256" key="2">
    <source>
        <dbReference type="ARBA" id="ARBA00010945"/>
    </source>
</evidence>
<dbReference type="InterPro" id="IPR050116">
    <property type="entry name" value="DNA_polymerase-Y"/>
</dbReference>
<dbReference type="AlphaFoldDB" id="A0A6G1U2L0"/>
<dbReference type="Gene3D" id="3.30.70.270">
    <property type="match status" value="1"/>
</dbReference>
<dbReference type="GO" id="GO:0003684">
    <property type="term" value="F:damaged DNA binding"/>
    <property type="evidence" value="ECO:0007669"/>
    <property type="project" value="InterPro"/>
</dbReference>
<dbReference type="InterPro" id="IPR043502">
    <property type="entry name" value="DNA/RNA_pol_sf"/>
</dbReference>
<organism evidence="18 19">
    <name type="scientific">Segatella copri</name>
    <dbReference type="NCBI Taxonomy" id="165179"/>
    <lineage>
        <taxon>Bacteria</taxon>
        <taxon>Pseudomonadati</taxon>
        <taxon>Bacteroidota</taxon>
        <taxon>Bacteroidia</taxon>
        <taxon>Bacteroidales</taxon>
        <taxon>Prevotellaceae</taxon>
        <taxon>Segatella</taxon>
    </lineage>
</organism>
<keyword evidence="9 16" id="KW-0479">Metal-binding</keyword>
<evidence type="ECO:0000256" key="14">
    <source>
        <dbReference type="ARBA" id="ARBA00023204"/>
    </source>
</evidence>
<dbReference type="GO" id="GO:0042276">
    <property type="term" value="P:error-prone translesion synthesis"/>
    <property type="evidence" value="ECO:0007669"/>
    <property type="project" value="TreeGrafter"/>
</dbReference>
<gene>
    <name evidence="16 18" type="primary">dinB</name>
    <name evidence="18" type="ORF">F7D73_10710</name>
</gene>
<evidence type="ECO:0000256" key="6">
    <source>
        <dbReference type="ARBA" id="ARBA00022679"/>
    </source>
</evidence>
<dbReference type="Gene3D" id="3.30.1490.100">
    <property type="entry name" value="DNA polymerase, Y-family, little finger domain"/>
    <property type="match status" value="1"/>
</dbReference>
<dbReference type="EMBL" id="VZCB01000079">
    <property type="protein sequence ID" value="MQN81409.1"/>
    <property type="molecule type" value="Genomic_DNA"/>
</dbReference>
<keyword evidence="10 16" id="KW-0227">DNA damage</keyword>
<keyword evidence="8 16" id="KW-0235">DNA replication</keyword>
<keyword evidence="14 16" id="KW-0234">DNA repair</keyword>
<evidence type="ECO:0000256" key="4">
    <source>
        <dbReference type="ARBA" id="ARBA00022457"/>
    </source>
</evidence>
<dbReference type="NCBIfam" id="NF010731">
    <property type="entry name" value="PRK14133.1"/>
    <property type="match status" value="1"/>
</dbReference>
<dbReference type="OrthoDB" id="9808813at2"/>
<comment type="function">
    <text evidence="16">Poorly processive, error-prone DNA polymerase involved in untargeted mutagenesis. Copies undamaged DNA at stalled replication forks, which arise in vivo from mismatched or misaligned primer ends. These misaligned primers can be extended by PolIV. Exhibits no 3'-5' exonuclease (proofreading) activity. May be involved in translesional synthesis, in conjunction with the beta clamp from PolIII.</text>
</comment>
<keyword evidence="12 16" id="KW-0239">DNA-directed DNA polymerase</keyword>
<dbReference type="EC" id="2.7.7.7" evidence="16"/>
<dbReference type="SUPFAM" id="SSF56672">
    <property type="entry name" value="DNA/RNA polymerases"/>
    <property type="match status" value="1"/>
</dbReference>
<dbReference type="GO" id="GO:0000287">
    <property type="term" value="F:magnesium ion binding"/>
    <property type="evidence" value="ECO:0007669"/>
    <property type="project" value="UniProtKB-UniRule"/>
</dbReference>
<comment type="catalytic activity">
    <reaction evidence="15 16">
        <text>DNA(n) + a 2'-deoxyribonucleoside 5'-triphosphate = DNA(n+1) + diphosphate</text>
        <dbReference type="Rhea" id="RHEA:22508"/>
        <dbReference type="Rhea" id="RHEA-COMP:17339"/>
        <dbReference type="Rhea" id="RHEA-COMP:17340"/>
        <dbReference type="ChEBI" id="CHEBI:33019"/>
        <dbReference type="ChEBI" id="CHEBI:61560"/>
        <dbReference type="ChEBI" id="CHEBI:173112"/>
        <dbReference type="EC" id="2.7.7.7"/>
    </reaction>
</comment>
<keyword evidence="7 16" id="KW-0548">Nucleotidyltransferase</keyword>
<dbReference type="HAMAP" id="MF_01113">
    <property type="entry name" value="DNApol_IV"/>
    <property type="match status" value="1"/>
</dbReference>
<dbReference type="FunFam" id="3.30.1490.100:FF:000004">
    <property type="entry name" value="DNA polymerase IV"/>
    <property type="match status" value="1"/>
</dbReference>
<evidence type="ECO:0000313" key="18">
    <source>
        <dbReference type="EMBL" id="MQN81409.1"/>
    </source>
</evidence>
<keyword evidence="11 16" id="KW-0460">Magnesium</keyword>
<comment type="cofactor">
    <cofactor evidence="16">
        <name>Mg(2+)</name>
        <dbReference type="ChEBI" id="CHEBI:18420"/>
    </cofactor>
    <text evidence="16">Binds 2 magnesium ions per subunit.</text>
</comment>
<dbReference type="PANTHER" id="PTHR11076">
    <property type="entry name" value="DNA REPAIR POLYMERASE UMUC / TRANSFERASE FAMILY MEMBER"/>
    <property type="match status" value="1"/>
</dbReference>
<evidence type="ECO:0000256" key="11">
    <source>
        <dbReference type="ARBA" id="ARBA00022842"/>
    </source>
</evidence>
<feature type="binding site" evidence="16">
    <location>
        <position position="10"/>
    </location>
    <ligand>
        <name>Mg(2+)</name>
        <dbReference type="ChEBI" id="CHEBI:18420"/>
    </ligand>
</feature>
<evidence type="ECO:0000256" key="16">
    <source>
        <dbReference type="HAMAP-Rule" id="MF_01113"/>
    </source>
</evidence>
<dbReference type="InterPro" id="IPR022880">
    <property type="entry name" value="DNApol_IV"/>
</dbReference>
<accession>A0A6G1U2L0</accession>
<evidence type="ECO:0000256" key="12">
    <source>
        <dbReference type="ARBA" id="ARBA00022932"/>
    </source>
</evidence>
<comment type="subcellular location">
    <subcellularLocation>
        <location evidence="1 16">Cytoplasm</location>
    </subcellularLocation>
</comment>
<dbReference type="FunFam" id="1.10.150.20:FF:000019">
    <property type="entry name" value="DNA polymerase IV"/>
    <property type="match status" value="1"/>
</dbReference>
<feature type="site" description="Substrate discrimination" evidence="16">
    <location>
        <position position="15"/>
    </location>
</feature>
<dbReference type="GO" id="GO:0009432">
    <property type="term" value="P:SOS response"/>
    <property type="evidence" value="ECO:0007669"/>
    <property type="project" value="TreeGrafter"/>
</dbReference>
<dbReference type="Proteomes" id="UP000480425">
    <property type="component" value="Unassembled WGS sequence"/>
</dbReference>
<dbReference type="SUPFAM" id="SSF100879">
    <property type="entry name" value="Lesion bypass DNA polymerase (Y-family), little finger domain"/>
    <property type="match status" value="1"/>
</dbReference>
<evidence type="ECO:0000256" key="9">
    <source>
        <dbReference type="ARBA" id="ARBA00022723"/>
    </source>
</evidence>
<evidence type="ECO:0000313" key="19">
    <source>
        <dbReference type="Proteomes" id="UP000480425"/>
    </source>
</evidence>
<feature type="binding site" evidence="16">
    <location>
        <position position="104"/>
    </location>
    <ligand>
        <name>Mg(2+)</name>
        <dbReference type="ChEBI" id="CHEBI:18420"/>
    </ligand>
</feature>
<dbReference type="GO" id="GO:0003887">
    <property type="term" value="F:DNA-directed DNA polymerase activity"/>
    <property type="evidence" value="ECO:0007669"/>
    <property type="project" value="UniProtKB-UniRule"/>
</dbReference>
<name>A0A6G1U2L0_9BACT</name>